<evidence type="ECO:0000259" key="1">
    <source>
        <dbReference type="Pfam" id="PF26130"/>
    </source>
</evidence>
<dbReference type="Pfam" id="PF26130">
    <property type="entry name" value="PB1-like"/>
    <property type="match status" value="1"/>
</dbReference>
<dbReference type="InterPro" id="IPR058594">
    <property type="entry name" value="PB1-like_dom_pln"/>
</dbReference>
<reference evidence="2 3" key="1">
    <citation type="submission" date="2018-10" db="EMBL/GenBank/DDBJ databases">
        <title>A high-quality apple genome assembly.</title>
        <authorList>
            <person name="Hu J."/>
        </authorList>
    </citation>
    <scope>NUCLEOTIDE SEQUENCE [LARGE SCALE GENOMIC DNA]</scope>
    <source>
        <strain evidence="3">cv. HFTH1</strain>
        <tissue evidence="2">Young leaf</tissue>
    </source>
</reference>
<organism evidence="2 3">
    <name type="scientific">Malus domestica</name>
    <name type="common">Apple</name>
    <name type="synonym">Pyrus malus</name>
    <dbReference type="NCBI Taxonomy" id="3750"/>
    <lineage>
        <taxon>Eukaryota</taxon>
        <taxon>Viridiplantae</taxon>
        <taxon>Streptophyta</taxon>
        <taxon>Embryophyta</taxon>
        <taxon>Tracheophyta</taxon>
        <taxon>Spermatophyta</taxon>
        <taxon>Magnoliopsida</taxon>
        <taxon>eudicotyledons</taxon>
        <taxon>Gunneridae</taxon>
        <taxon>Pentapetalae</taxon>
        <taxon>rosids</taxon>
        <taxon>fabids</taxon>
        <taxon>Rosales</taxon>
        <taxon>Rosaceae</taxon>
        <taxon>Amygdaloideae</taxon>
        <taxon>Maleae</taxon>
        <taxon>Malus</taxon>
    </lineage>
</organism>
<proteinExistence type="predicted"/>
<comment type="caution">
    <text evidence="2">The sequence shown here is derived from an EMBL/GenBank/DDBJ whole genome shotgun (WGS) entry which is preliminary data.</text>
</comment>
<keyword evidence="3" id="KW-1185">Reference proteome</keyword>
<dbReference type="AlphaFoldDB" id="A0A498ICA9"/>
<name>A0A498ICA9_MALDO</name>
<sequence length="161" mass="17993">MSLLEVDNMVEELGYGNVFMSYQYRIPGMEIRNRLKLLMIDSDVINMCKFVPNHTLIDVYIEKITPEECVSQAMKFMKSFEPIAQSRVITEELDGGKDDQCNLIEEMPMQVNGGKAKLAIEYPISGLSGECSVPSQCVTQVVEEVPDEMGDRVVGDGVMGE</sequence>
<evidence type="ECO:0000313" key="2">
    <source>
        <dbReference type="EMBL" id="RXH79792.1"/>
    </source>
</evidence>
<dbReference type="EMBL" id="RDQH01000339">
    <property type="protein sequence ID" value="RXH79792.1"/>
    <property type="molecule type" value="Genomic_DNA"/>
</dbReference>
<gene>
    <name evidence="2" type="ORF">DVH24_040939</name>
</gene>
<evidence type="ECO:0000313" key="3">
    <source>
        <dbReference type="Proteomes" id="UP000290289"/>
    </source>
</evidence>
<dbReference type="Proteomes" id="UP000290289">
    <property type="component" value="Chromosome 13"/>
</dbReference>
<accession>A0A498ICA9</accession>
<feature type="domain" description="PB1-like" evidence="1">
    <location>
        <begin position="2"/>
        <end position="62"/>
    </location>
</feature>
<protein>
    <recommendedName>
        <fullName evidence="1">PB1-like domain-containing protein</fullName>
    </recommendedName>
</protein>